<dbReference type="SUPFAM" id="SSF53448">
    <property type="entry name" value="Nucleotide-diphospho-sugar transferases"/>
    <property type="match status" value="1"/>
</dbReference>
<dbReference type="EMBL" id="JBHTHU010000020">
    <property type="protein sequence ID" value="MFD0751508.1"/>
    <property type="molecule type" value="Genomic_DNA"/>
</dbReference>
<dbReference type="RefSeq" id="WP_377101769.1">
    <property type="nucleotide sequence ID" value="NZ_JBHTHU010000020.1"/>
</dbReference>
<dbReference type="Proteomes" id="UP001596958">
    <property type="component" value="Unassembled WGS sequence"/>
</dbReference>
<keyword evidence="2" id="KW-1185">Reference proteome</keyword>
<comment type="caution">
    <text evidence="1">The sequence shown here is derived from an EMBL/GenBank/DDBJ whole genome shotgun (WGS) entry which is preliminary data.</text>
</comment>
<protein>
    <submittedName>
        <fullName evidence="1">Nucleotide-diphospho-sugar transferase</fullName>
    </submittedName>
</protein>
<proteinExistence type="predicted"/>
<reference evidence="2" key="1">
    <citation type="journal article" date="2019" name="Int. J. Syst. Evol. Microbiol.">
        <title>The Global Catalogue of Microorganisms (GCM) 10K type strain sequencing project: providing services to taxonomists for standard genome sequencing and annotation.</title>
        <authorList>
            <consortium name="The Broad Institute Genomics Platform"/>
            <consortium name="The Broad Institute Genome Sequencing Center for Infectious Disease"/>
            <person name="Wu L."/>
            <person name="Ma J."/>
        </authorList>
    </citation>
    <scope>NUCLEOTIDE SEQUENCE [LARGE SCALE GENOMIC DNA]</scope>
    <source>
        <strain evidence="2">CCUG 63418</strain>
    </source>
</reference>
<dbReference type="GO" id="GO:0016740">
    <property type="term" value="F:transferase activity"/>
    <property type="evidence" value="ECO:0007669"/>
    <property type="project" value="UniProtKB-KW"/>
</dbReference>
<organism evidence="1 2">
    <name type="scientific">Mucilaginibacter calamicampi</name>
    <dbReference type="NCBI Taxonomy" id="1302352"/>
    <lineage>
        <taxon>Bacteria</taxon>
        <taxon>Pseudomonadati</taxon>
        <taxon>Bacteroidota</taxon>
        <taxon>Sphingobacteriia</taxon>
        <taxon>Sphingobacteriales</taxon>
        <taxon>Sphingobacteriaceae</taxon>
        <taxon>Mucilaginibacter</taxon>
    </lineage>
</organism>
<sequence>MSKSAGHKYQTKSAVLFIVFNRPAETAAVLEKIREARPPRLYIGADGPRANKPGEEELCRQTRENALKVDWDCEVKTLFKDSNVGCKIGEASAMQWFFDNEEEGIILEDDTLPSNSFFMFCDELLEKYRHDTRIRIIAGANFQHGKKWGDGTYYFSNLIHGWGWAGWRRVWNEYDINLNQYDESDVKEKLANIFNDPLVINRWYNIFNGVKSGKHNTWDYQFAFSSFFNHGLCIIPNYNLITNIGFGENATHTKNADDMMSGVPLEEITEIIHPRYIVPEKQADLFTMNNEFHLAAERKNTPFKKFRRKVKALFGFGPKGS</sequence>
<keyword evidence="1" id="KW-0808">Transferase</keyword>
<gene>
    <name evidence="1" type="ORF">ACFQZS_15255</name>
</gene>
<name>A0ABW2YYF4_9SPHI</name>
<dbReference type="InterPro" id="IPR029044">
    <property type="entry name" value="Nucleotide-diphossugar_trans"/>
</dbReference>
<evidence type="ECO:0000313" key="2">
    <source>
        <dbReference type="Proteomes" id="UP001596958"/>
    </source>
</evidence>
<accession>A0ABW2YYF4</accession>
<evidence type="ECO:0000313" key="1">
    <source>
        <dbReference type="EMBL" id="MFD0751508.1"/>
    </source>
</evidence>
<dbReference type="Gene3D" id="3.90.550.10">
    <property type="entry name" value="Spore Coat Polysaccharide Biosynthesis Protein SpsA, Chain A"/>
    <property type="match status" value="1"/>
</dbReference>